<dbReference type="InterPro" id="IPR050678">
    <property type="entry name" value="DNA_Partitioning_ATPase"/>
</dbReference>
<proteinExistence type="predicted"/>
<dbReference type="Gene3D" id="3.40.50.300">
    <property type="entry name" value="P-loop containing nucleotide triphosphate hydrolases"/>
    <property type="match status" value="1"/>
</dbReference>
<dbReference type="PANTHER" id="PTHR13696:SF52">
    <property type="entry name" value="PARA FAMILY PROTEIN CT_582"/>
    <property type="match status" value="1"/>
</dbReference>
<organism evidence="2 3">
    <name type="scientific">Novosphingobium mangrovi</name>
    <name type="common">ex Huang et al. 2023</name>
    <dbReference type="NCBI Taxonomy" id="2976432"/>
    <lineage>
        <taxon>Bacteria</taxon>
        <taxon>Pseudomonadati</taxon>
        <taxon>Pseudomonadota</taxon>
        <taxon>Alphaproteobacteria</taxon>
        <taxon>Sphingomonadales</taxon>
        <taxon>Sphingomonadaceae</taxon>
        <taxon>Novosphingobium</taxon>
    </lineage>
</organism>
<protein>
    <submittedName>
        <fullName evidence="2">ParA family protein</fullName>
    </submittedName>
</protein>
<dbReference type="RefSeq" id="WP_260047708.1">
    <property type="nucleotide sequence ID" value="NZ_JANZXA010000017.1"/>
</dbReference>
<feature type="domain" description="AAA" evidence="1">
    <location>
        <begin position="23"/>
        <end position="178"/>
    </location>
</feature>
<dbReference type="PANTHER" id="PTHR13696">
    <property type="entry name" value="P-LOOP CONTAINING NUCLEOSIDE TRIPHOSPHATE HYDROLASE"/>
    <property type="match status" value="1"/>
</dbReference>
<dbReference type="InterPro" id="IPR025669">
    <property type="entry name" value="AAA_dom"/>
</dbReference>
<dbReference type="SUPFAM" id="SSF52540">
    <property type="entry name" value="P-loop containing nucleoside triphosphate hydrolases"/>
    <property type="match status" value="1"/>
</dbReference>
<evidence type="ECO:0000313" key="2">
    <source>
        <dbReference type="EMBL" id="MCT2401682.1"/>
    </source>
</evidence>
<accession>A0ABT2IB08</accession>
<reference evidence="2" key="1">
    <citation type="submission" date="2022-09" db="EMBL/GenBank/DDBJ databases">
        <title>Novosphingobium sp. Nov., a polycyclic aromatic hydrocarbon-degrading bacterium isolated form mangrove sediments in HongKong.</title>
        <authorList>
            <person name="Hu Z."/>
        </authorList>
    </citation>
    <scope>NUCLEOTIDE SEQUENCE</scope>
    <source>
        <strain evidence="2">HK4-1</strain>
    </source>
</reference>
<dbReference type="EMBL" id="JANZXA010000017">
    <property type="protein sequence ID" value="MCT2401682.1"/>
    <property type="molecule type" value="Genomic_DNA"/>
</dbReference>
<dbReference type="InterPro" id="IPR027417">
    <property type="entry name" value="P-loop_NTPase"/>
</dbReference>
<name>A0ABT2IB08_9SPHN</name>
<dbReference type="Proteomes" id="UP001165583">
    <property type="component" value="Unassembled WGS sequence"/>
</dbReference>
<dbReference type="CDD" id="cd02042">
    <property type="entry name" value="ParAB_family"/>
    <property type="match status" value="1"/>
</dbReference>
<dbReference type="Pfam" id="PF13614">
    <property type="entry name" value="AAA_31"/>
    <property type="match status" value="1"/>
</dbReference>
<comment type="caution">
    <text evidence="2">The sequence shown here is derived from an EMBL/GenBank/DDBJ whole genome shotgun (WGS) entry which is preliminary data.</text>
</comment>
<gene>
    <name evidence="2" type="ORF">NZK81_19185</name>
</gene>
<evidence type="ECO:0000313" key="3">
    <source>
        <dbReference type="Proteomes" id="UP001165583"/>
    </source>
</evidence>
<evidence type="ECO:0000259" key="1">
    <source>
        <dbReference type="Pfam" id="PF13614"/>
    </source>
</evidence>
<keyword evidence="3" id="KW-1185">Reference proteome</keyword>
<sequence length="266" mass="28422">MAGASGGPSKKTGPLGASAPGATIAIYSVKGGVGKTTFAANLAWCSAVLSGRRTLLWDLDAAGGSGFLYGLEPKGSRLAEDVFSRDRSPRALIQKTAWEGIDILPADESIRALDAQLVRIGKRKRLAKLTAELGAEYERIVLDCPPVMNELSAQVVRAADLVIVPLPPSPLSARAFDLVVREISGNTTRHPPILPVLSMLDMRRNLHRQAHEANPSWPAIPYASVVEQCAVHQQPVGALAPSSPAAQAFARLWSAIEKKLETRRRG</sequence>